<reference evidence="11" key="1">
    <citation type="submission" date="2020-10" db="EMBL/GenBank/DDBJ databases">
        <authorList>
            <person name="Gilroy R."/>
        </authorList>
    </citation>
    <scope>NUCLEOTIDE SEQUENCE</scope>
    <source>
        <strain evidence="11">23406</strain>
    </source>
</reference>
<evidence type="ECO:0000256" key="7">
    <source>
        <dbReference type="ARBA" id="ARBA00023125"/>
    </source>
</evidence>
<dbReference type="InterPro" id="IPR050646">
    <property type="entry name" value="Cas1"/>
</dbReference>
<dbReference type="Gene3D" id="1.20.120.920">
    <property type="entry name" value="CRISPR-associated endonuclease Cas1, C-terminal domain"/>
    <property type="match status" value="1"/>
</dbReference>
<keyword evidence="2 10" id="KW-0479">Metal-binding</keyword>
<comment type="cofactor">
    <cofactor evidence="10">
        <name>Mg(2+)</name>
        <dbReference type="ChEBI" id="CHEBI:18420"/>
    </cofactor>
    <cofactor evidence="10">
        <name>Mn(2+)</name>
        <dbReference type="ChEBI" id="CHEBI:29035"/>
    </cofactor>
</comment>
<dbReference type="NCBIfam" id="TIGR00287">
    <property type="entry name" value="cas1"/>
    <property type="match status" value="1"/>
</dbReference>
<dbReference type="GO" id="GO:0046872">
    <property type="term" value="F:metal ion binding"/>
    <property type="evidence" value="ECO:0007669"/>
    <property type="project" value="UniProtKB-UniRule"/>
</dbReference>
<dbReference type="InterPro" id="IPR042211">
    <property type="entry name" value="CRISPR-assoc_Cas1_N"/>
</dbReference>
<dbReference type="GO" id="GO:0003677">
    <property type="term" value="F:DNA binding"/>
    <property type="evidence" value="ECO:0007669"/>
    <property type="project" value="UniProtKB-KW"/>
</dbReference>
<evidence type="ECO:0000256" key="4">
    <source>
        <dbReference type="ARBA" id="ARBA00022801"/>
    </source>
</evidence>
<accession>A0A9D1NCT7</accession>
<dbReference type="NCBIfam" id="TIGR03639">
    <property type="entry name" value="cas1_NMENI"/>
    <property type="match status" value="1"/>
</dbReference>
<evidence type="ECO:0000256" key="1">
    <source>
        <dbReference type="ARBA" id="ARBA00022722"/>
    </source>
</evidence>
<keyword evidence="6 10" id="KW-0051">Antiviral defense</keyword>
<evidence type="ECO:0000256" key="9">
    <source>
        <dbReference type="ARBA" id="ARBA00038592"/>
    </source>
</evidence>
<dbReference type="GO" id="GO:0016787">
    <property type="term" value="F:hydrolase activity"/>
    <property type="evidence" value="ECO:0007669"/>
    <property type="project" value="UniProtKB-KW"/>
</dbReference>
<gene>
    <name evidence="10 11" type="primary">cas1</name>
    <name evidence="11" type="ORF">IAB14_04000</name>
</gene>
<comment type="function">
    <text evidence="10">CRISPR (clustered regularly interspaced short palindromic repeat), is an adaptive immune system that provides protection against mobile genetic elements (viruses, transposable elements and conjugative plasmids). CRISPR clusters contain spacers, sequences complementary to antecedent mobile elements, and target invading nucleic acids. CRISPR clusters are transcribed and processed into CRISPR RNA (crRNA). Acts as a dsDNA endonuclease. Involved in the integration of spacer DNA into the CRISPR cassette.</text>
</comment>
<keyword evidence="4 10" id="KW-0378">Hydrolase</keyword>
<dbReference type="InterPro" id="IPR002729">
    <property type="entry name" value="CRISPR-assoc_Cas1"/>
</dbReference>
<name>A0A9D1NCT7_9FIRM</name>
<dbReference type="GO" id="GO:0043571">
    <property type="term" value="P:maintenance of CRISPR repeat elements"/>
    <property type="evidence" value="ECO:0007669"/>
    <property type="project" value="UniProtKB-UniRule"/>
</dbReference>
<keyword evidence="3 10" id="KW-0255">Endonuclease</keyword>
<comment type="subunit">
    <text evidence="9 10">Homodimer, forms a heterotetramer with a Cas2 homodimer.</text>
</comment>
<dbReference type="GO" id="GO:0004520">
    <property type="term" value="F:DNA endonuclease activity"/>
    <property type="evidence" value="ECO:0007669"/>
    <property type="project" value="InterPro"/>
</dbReference>
<organism evidence="11 12">
    <name type="scientific">Candidatus Stercoripulliclostridium merdipullorum</name>
    <dbReference type="NCBI Taxonomy" id="2840952"/>
    <lineage>
        <taxon>Bacteria</taxon>
        <taxon>Bacillati</taxon>
        <taxon>Bacillota</taxon>
        <taxon>Clostridia</taxon>
        <taxon>Eubacteriales</taxon>
        <taxon>Candidatus Stercoripulliclostridium</taxon>
    </lineage>
</organism>
<reference evidence="11" key="2">
    <citation type="journal article" date="2021" name="PeerJ">
        <title>Extensive microbial diversity within the chicken gut microbiome revealed by metagenomics and culture.</title>
        <authorList>
            <person name="Gilroy R."/>
            <person name="Ravi A."/>
            <person name="Getino M."/>
            <person name="Pursley I."/>
            <person name="Horton D.L."/>
            <person name="Alikhan N.F."/>
            <person name="Baker D."/>
            <person name="Gharbi K."/>
            <person name="Hall N."/>
            <person name="Watson M."/>
            <person name="Adriaenssens E.M."/>
            <person name="Foster-Nyarko E."/>
            <person name="Jarju S."/>
            <person name="Secka A."/>
            <person name="Antonio M."/>
            <person name="Oren A."/>
            <person name="Chaudhuri R.R."/>
            <person name="La Ragione R."/>
            <person name="Hildebrand F."/>
            <person name="Pallen M.J."/>
        </authorList>
    </citation>
    <scope>NUCLEOTIDE SEQUENCE</scope>
    <source>
        <strain evidence="11">23406</strain>
    </source>
</reference>
<dbReference type="Gene3D" id="3.100.10.20">
    <property type="entry name" value="CRISPR-associated endonuclease Cas1, N-terminal domain"/>
    <property type="match status" value="1"/>
</dbReference>
<comment type="similarity">
    <text evidence="10">Belongs to the CRISPR-associated endonuclease Cas1 family.</text>
</comment>
<feature type="binding site" evidence="10">
    <location>
        <position position="202"/>
    </location>
    <ligand>
        <name>Mn(2+)</name>
        <dbReference type="ChEBI" id="CHEBI:29035"/>
    </ligand>
</feature>
<dbReference type="HAMAP" id="MF_01470">
    <property type="entry name" value="Cas1"/>
    <property type="match status" value="1"/>
</dbReference>
<dbReference type="EMBL" id="DVOH01000028">
    <property type="protein sequence ID" value="HIV00262.1"/>
    <property type="molecule type" value="Genomic_DNA"/>
</dbReference>
<proteinExistence type="inferred from homology"/>
<evidence type="ECO:0000256" key="5">
    <source>
        <dbReference type="ARBA" id="ARBA00022842"/>
    </source>
</evidence>
<evidence type="ECO:0000256" key="3">
    <source>
        <dbReference type="ARBA" id="ARBA00022759"/>
    </source>
</evidence>
<dbReference type="PANTHER" id="PTHR34353">
    <property type="entry name" value="CRISPR-ASSOCIATED ENDONUCLEASE CAS1 1"/>
    <property type="match status" value="1"/>
</dbReference>
<evidence type="ECO:0000313" key="12">
    <source>
        <dbReference type="Proteomes" id="UP000886891"/>
    </source>
</evidence>
<keyword evidence="7 10" id="KW-0238">DNA-binding</keyword>
<dbReference type="EC" id="3.1.-.-" evidence="10"/>
<dbReference type="Proteomes" id="UP000886891">
    <property type="component" value="Unassembled WGS sequence"/>
</dbReference>
<evidence type="ECO:0000256" key="10">
    <source>
        <dbReference type="HAMAP-Rule" id="MF_01470"/>
    </source>
</evidence>
<keyword evidence="1 10" id="KW-0540">Nuclease</keyword>
<dbReference type="InterPro" id="IPR042206">
    <property type="entry name" value="CRISPR-assoc_Cas1_C"/>
</dbReference>
<dbReference type="PANTHER" id="PTHR34353:SF2">
    <property type="entry name" value="CRISPR-ASSOCIATED ENDONUCLEASE CAS1 1"/>
    <property type="match status" value="1"/>
</dbReference>
<dbReference type="Pfam" id="PF01867">
    <property type="entry name" value="Cas_Cas1"/>
    <property type="match status" value="1"/>
</dbReference>
<protein>
    <recommendedName>
        <fullName evidence="10">CRISPR-associated endonuclease Cas1</fullName>
        <ecNumber evidence="10">3.1.-.-</ecNumber>
    </recommendedName>
</protein>
<evidence type="ECO:0000313" key="11">
    <source>
        <dbReference type="EMBL" id="HIV00262.1"/>
    </source>
</evidence>
<dbReference type="InterPro" id="IPR019855">
    <property type="entry name" value="CRISPR-assoc_Cas1_NMENI"/>
</dbReference>
<evidence type="ECO:0000256" key="6">
    <source>
        <dbReference type="ARBA" id="ARBA00023118"/>
    </source>
</evidence>
<evidence type="ECO:0000256" key="8">
    <source>
        <dbReference type="ARBA" id="ARBA00023211"/>
    </source>
</evidence>
<dbReference type="GO" id="GO:0051607">
    <property type="term" value="P:defense response to virus"/>
    <property type="evidence" value="ECO:0007669"/>
    <property type="project" value="UniProtKB-UniRule"/>
</dbReference>
<dbReference type="AlphaFoldDB" id="A0A9D1NCT7"/>
<keyword evidence="8 10" id="KW-0464">Manganese</keyword>
<feature type="binding site" evidence="10">
    <location>
        <position position="217"/>
    </location>
    <ligand>
        <name>Mn(2+)</name>
        <dbReference type="ChEBI" id="CHEBI:29035"/>
    </ligand>
</feature>
<evidence type="ECO:0000256" key="2">
    <source>
        <dbReference type="ARBA" id="ARBA00022723"/>
    </source>
</evidence>
<feature type="binding site" evidence="10">
    <location>
        <position position="147"/>
    </location>
    <ligand>
        <name>Mn(2+)</name>
        <dbReference type="ChEBI" id="CHEBI:29035"/>
    </ligand>
</feature>
<keyword evidence="5 10" id="KW-0460">Magnesium</keyword>
<sequence length="302" mass="33919">MGFRTVIVRSRVKLELRLNYLVVRGEIEQKIYLDEIATLIVESTAVALTAALLAELARRKINVVFCDDKHNPCAELTPFYGAHNTPKRYKEQIAWTRQAKDYVWGELIRAKIAGQAAVLEELGFAAEGALLRRYRAEVQAGDPANREGHAAKVYFNRWLGERSRRQGGFVNACLNYGYAVLLSTFNREVVASGYLTQLGMRHDNDCNAFNLSCDLVEPFRVVVDRRVMTLKAEQGDFRSRLADVINLKAEWEGRQTTLDVAIRGYVRNVTEVLREGGGAIGIPIVAHDKIGELSLYEIDGTV</sequence>
<comment type="caution">
    <text evidence="11">The sequence shown here is derived from an EMBL/GenBank/DDBJ whole genome shotgun (WGS) entry which is preliminary data.</text>
</comment>